<gene>
    <name evidence="3" type="ORF">QJ522_22320</name>
</gene>
<dbReference type="InterPro" id="IPR036291">
    <property type="entry name" value="NAD(P)-bd_dom_sf"/>
</dbReference>
<dbReference type="PROSITE" id="PS51318">
    <property type="entry name" value="TAT"/>
    <property type="match status" value="1"/>
</dbReference>
<dbReference type="EMBL" id="JASCXX010000059">
    <property type="protein sequence ID" value="MDI6451814.1"/>
    <property type="molecule type" value="Genomic_DNA"/>
</dbReference>
<feature type="domain" description="Gfo/Idh/MocA-like oxidoreductase bacterial type C-terminal" evidence="2">
    <location>
        <begin position="199"/>
        <end position="254"/>
    </location>
</feature>
<dbReference type="RefSeq" id="WP_349247222.1">
    <property type="nucleotide sequence ID" value="NZ_JASCXX010000059.1"/>
</dbReference>
<feature type="domain" description="Gfo/Idh/MocA-like oxidoreductase N-terminal" evidence="1">
    <location>
        <begin position="34"/>
        <end position="138"/>
    </location>
</feature>
<accession>A0AAW6U5I3</accession>
<proteinExistence type="predicted"/>
<evidence type="ECO:0000313" key="4">
    <source>
        <dbReference type="Proteomes" id="UP001431776"/>
    </source>
</evidence>
<dbReference type="Gene3D" id="3.30.360.10">
    <property type="entry name" value="Dihydrodipicolinate Reductase, domain 2"/>
    <property type="match status" value="1"/>
</dbReference>
<protein>
    <submittedName>
        <fullName evidence="3">Gfo/Idh/MocA family oxidoreductase</fullName>
    </submittedName>
</protein>
<evidence type="ECO:0000259" key="2">
    <source>
        <dbReference type="Pfam" id="PF19051"/>
    </source>
</evidence>
<dbReference type="SUPFAM" id="SSF55347">
    <property type="entry name" value="Glyceraldehyde-3-phosphate dehydrogenase-like, C-terminal domain"/>
    <property type="match status" value="1"/>
</dbReference>
<dbReference type="PANTHER" id="PTHR43818:SF10">
    <property type="entry name" value="NADH-DEPENDENT DEHYDROGENASE-RELATED"/>
    <property type="match status" value="1"/>
</dbReference>
<evidence type="ECO:0000313" key="3">
    <source>
        <dbReference type="EMBL" id="MDI6451814.1"/>
    </source>
</evidence>
<dbReference type="Gene3D" id="3.40.50.720">
    <property type="entry name" value="NAD(P)-binding Rossmann-like Domain"/>
    <property type="match status" value="1"/>
</dbReference>
<organism evidence="3 4">
    <name type="scientific">Anaerobaca lacustris</name>
    <dbReference type="NCBI Taxonomy" id="3044600"/>
    <lineage>
        <taxon>Bacteria</taxon>
        <taxon>Pseudomonadati</taxon>
        <taxon>Planctomycetota</taxon>
        <taxon>Phycisphaerae</taxon>
        <taxon>Sedimentisphaerales</taxon>
        <taxon>Anaerobacaceae</taxon>
        <taxon>Anaerobaca</taxon>
    </lineage>
</organism>
<dbReference type="InterPro" id="IPR050463">
    <property type="entry name" value="Gfo/Idh/MocA_oxidrdct_glycsds"/>
</dbReference>
<reference evidence="3" key="1">
    <citation type="submission" date="2023-05" db="EMBL/GenBank/DDBJ databases">
        <title>Anaerotaeda fermentans gen. nov., sp. nov., a novel anaerobic planctomycete of the new family within the order Sedimentisphaerales isolated from Taman Peninsula, Russia.</title>
        <authorList>
            <person name="Khomyakova M.A."/>
            <person name="Merkel A.Y."/>
            <person name="Slobodkin A.I."/>
        </authorList>
    </citation>
    <scope>NUCLEOTIDE SEQUENCE</scope>
    <source>
        <strain evidence="3">M17dextr</strain>
    </source>
</reference>
<name>A0AAW6U5I3_9BACT</name>
<dbReference type="SUPFAM" id="SSF51735">
    <property type="entry name" value="NAD(P)-binding Rossmann-fold domains"/>
    <property type="match status" value="1"/>
</dbReference>
<dbReference type="Proteomes" id="UP001431776">
    <property type="component" value="Unassembled WGS sequence"/>
</dbReference>
<dbReference type="InterPro" id="IPR006311">
    <property type="entry name" value="TAT_signal"/>
</dbReference>
<dbReference type="NCBIfam" id="TIGR01409">
    <property type="entry name" value="TAT_signal_seq"/>
    <property type="match status" value="1"/>
</dbReference>
<comment type="caution">
    <text evidence="3">The sequence shown here is derived from an EMBL/GenBank/DDBJ whole genome shotgun (WGS) entry which is preliminary data.</text>
</comment>
<dbReference type="AlphaFoldDB" id="A0AAW6U5I3"/>
<dbReference type="InterPro" id="IPR043906">
    <property type="entry name" value="Gfo/Idh/MocA_OxRdtase_bact_C"/>
</dbReference>
<dbReference type="Pfam" id="PF19051">
    <property type="entry name" value="GFO_IDH_MocA_C2"/>
    <property type="match status" value="1"/>
</dbReference>
<keyword evidence="4" id="KW-1185">Reference proteome</keyword>
<evidence type="ECO:0000259" key="1">
    <source>
        <dbReference type="Pfam" id="PF01408"/>
    </source>
</evidence>
<sequence length="443" mass="49730">MQRRDFLKTSAAGAGLLVLPSGVLSGASAPSNKLNVALIGTWGRGEAHFGALQDENVVALCDVDEQHLEFGAKRFPKAKKYVDWRKCLDQKDIDAVVCCTADHTHAFIANWSLNRNLHCYMEKPLAISVKEARLVRAHWLRKKDKIATQVGMQRHAYPNFNRVQELIRDGAIGKLTDVYAWGNRKIPRPGYLPAEGEPPAHFHYDLWIGPSPFHPYNPGYFSGGPGMNCLQWNMYWDFGTGQIGDMGSHTLDIVWDAAVTSGLPTTMEAKGEPFNPEVTPVEMEFHCRLPANDWRGEIGVHWYQGGAMPRSPRDWVDLNKIGHGAMFKGTKGYLISDFTGRLVIPFGDDADMSYYDRRPKDQMLPDVGHFQKEWINACKNPSLKTSCDFDYSGTMIETMLLGLVAYRVGKKLEYDAATGQVRNCPEANDLLGRKYRQGWTLDG</sequence>
<dbReference type="PANTHER" id="PTHR43818">
    <property type="entry name" value="BCDNA.GH03377"/>
    <property type="match status" value="1"/>
</dbReference>
<dbReference type="GO" id="GO:0000166">
    <property type="term" value="F:nucleotide binding"/>
    <property type="evidence" value="ECO:0007669"/>
    <property type="project" value="InterPro"/>
</dbReference>
<dbReference type="InterPro" id="IPR000683">
    <property type="entry name" value="Gfo/Idh/MocA-like_OxRdtase_N"/>
</dbReference>
<dbReference type="Pfam" id="PF01408">
    <property type="entry name" value="GFO_IDH_MocA"/>
    <property type="match status" value="1"/>
</dbReference>
<dbReference type="InterPro" id="IPR019546">
    <property type="entry name" value="TAT_signal_bac_arc"/>
</dbReference>